<evidence type="ECO:0000256" key="1">
    <source>
        <dbReference type="SAM" id="MobiDB-lite"/>
    </source>
</evidence>
<dbReference type="RefSeq" id="XP_007398178.1">
    <property type="nucleotide sequence ID" value="XM_007398116.1"/>
</dbReference>
<dbReference type="EMBL" id="JH930474">
    <property type="protein sequence ID" value="EKM53488.1"/>
    <property type="molecule type" value="Genomic_DNA"/>
</dbReference>
<dbReference type="AlphaFoldDB" id="K5VPV2"/>
<dbReference type="GeneID" id="18917565"/>
<gene>
    <name evidence="2" type="ORF">PHACADRAFT_259905</name>
</gene>
<dbReference type="HOGENOM" id="CLU_463150_0_0_1"/>
<feature type="region of interest" description="Disordered" evidence="1">
    <location>
        <begin position="540"/>
        <end position="589"/>
    </location>
</feature>
<protein>
    <submittedName>
        <fullName evidence="2">Uncharacterized protein</fullName>
    </submittedName>
</protein>
<reference evidence="2 3" key="1">
    <citation type="journal article" date="2012" name="BMC Genomics">
        <title>Comparative genomics of the white-rot fungi, Phanerochaete carnosa and P. chrysosporium, to elucidate the genetic basis of the distinct wood types they colonize.</title>
        <authorList>
            <person name="Suzuki H."/>
            <person name="MacDonald J."/>
            <person name="Syed K."/>
            <person name="Salamov A."/>
            <person name="Hori C."/>
            <person name="Aerts A."/>
            <person name="Henrissat B."/>
            <person name="Wiebenga A."/>
            <person name="vanKuyk P.A."/>
            <person name="Barry K."/>
            <person name="Lindquist E."/>
            <person name="LaButti K."/>
            <person name="Lapidus A."/>
            <person name="Lucas S."/>
            <person name="Coutinho P."/>
            <person name="Gong Y."/>
            <person name="Samejima M."/>
            <person name="Mahadevan R."/>
            <person name="Abou-Zaid M."/>
            <person name="de Vries R.P."/>
            <person name="Igarashi K."/>
            <person name="Yadav J.S."/>
            <person name="Grigoriev I.V."/>
            <person name="Master E.R."/>
        </authorList>
    </citation>
    <scope>NUCLEOTIDE SEQUENCE [LARGE SCALE GENOMIC DNA]</scope>
    <source>
        <strain evidence="2 3">HHB-10118-sp</strain>
    </source>
</reference>
<accession>K5VPV2</accession>
<sequence length="589" mass="64263">MGAPRPPIPLENNPNDYSCYVSGYELSRHILPSLYTDGPYHPLAPRLLPVIIHGSESAIRSAICISSSLQLYKQLLCALYQRRIWIHTPIYSPVLPTVSLSQFSLPVPAFVSRGRSPVSVRTPVSHIYSPRPIHVPAQSPDRSPIRIVTPRRLSSSPVRRSASCSQFPLPVPAFASRGRSPVPVLAPASRSLSSSPARVPVWSPVSGPIRIAATPRHLSHSPIRRQVSRSPPPSFVPALPPPPLSRSTISVSPPSSPGSIHVPPYISIPGSISPPVPILSPVPVPPSVLIPPPDVIPIQPPVSLPVYILPPVPAPPPARTSPPIIPLYGYHSSSAPLWRFLWDRPVVFDCEHVWPILQDLWSFILLCAEETSLTKRVDFIKLCFVFVRAHPWGASNSAEDQLRAWRSLVPILQLAHAGRSVTALSRRALKHIAEAASIEVFPTELVSVLVDHVPQDNPFHDTAEMGRIRRYLAGADPGPPEVNTGAQRYDSDATISDSDYERAVVPPRPELSISTFPSASSRVYNDDAPRTVWVENRQRFTDSPIDSAAALSEVPQRSMDEGEAREAAPTSERTPGRRSTSGDSLVNAP</sequence>
<evidence type="ECO:0000313" key="3">
    <source>
        <dbReference type="Proteomes" id="UP000008370"/>
    </source>
</evidence>
<organism evidence="2 3">
    <name type="scientific">Phanerochaete carnosa (strain HHB-10118-sp)</name>
    <name type="common">White-rot fungus</name>
    <name type="synonym">Peniophora carnosa</name>
    <dbReference type="NCBI Taxonomy" id="650164"/>
    <lineage>
        <taxon>Eukaryota</taxon>
        <taxon>Fungi</taxon>
        <taxon>Dikarya</taxon>
        <taxon>Basidiomycota</taxon>
        <taxon>Agaricomycotina</taxon>
        <taxon>Agaricomycetes</taxon>
        <taxon>Polyporales</taxon>
        <taxon>Phanerochaetaceae</taxon>
        <taxon>Phanerochaete</taxon>
    </lineage>
</organism>
<keyword evidence="3" id="KW-1185">Reference proteome</keyword>
<name>K5VPV2_PHACS</name>
<evidence type="ECO:0000313" key="2">
    <source>
        <dbReference type="EMBL" id="EKM53488.1"/>
    </source>
</evidence>
<dbReference type="KEGG" id="pco:PHACADRAFT_259905"/>
<dbReference type="Proteomes" id="UP000008370">
    <property type="component" value="Unassembled WGS sequence"/>
</dbReference>
<feature type="region of interest" description="Disordered" evidence="1">
    <location>
        <begin position="472"/>
        <end position="500"/>
    </location>
</feature>
<dbReference type="InParanoid" id="K5VPV2"/>
<proteinExistence type="predicted"/>
<feature type="compositionally biased region" description="Polar residues" evidence="1">
    <location>
        <begin position="571"/>
        <end position="589"/>
    </location>
</feature>